<evidence type="ECO:0000313" key="2">
    <source>
        <dbReference type="EMBL" id="CAF3409651.1"/>
    </source>
</evidence>
<feature type="region of interest" description="Disordered" evidence="1">
    <location>
        <begin position="1"/>
        <end position="24"/>
    </location>
</feature>
<gene>
    <name evidence="2" type="ORF">KIK155_LOCUS8916</name>
    <name evidence="3" type="ORF">TOA249_LOCUS30526</name>
</gene>
<dbReference type="EMBL" id="CAJOBS010005390">
    <property type="protein sequence ID" value="CAF4898861.1"/>
    <property type="molecule type" value="Genomic_DNA"/>
</dbReference>
<evidence type="ECO:0000313" key="4">
    <source>
        <dbReference type="Proteomes" id="UP000663838"/>
    </source>
</evidence>
<dbReference type="AlphaFoldDB" id="A0A821V0G0"/>
<evidence type="ECO:0000313" key="3">
    <source>
        <dbReference type="EMBL" id="CAF4898861.1"/>
    </source>
</evidence>
<protein>
    <submittedName>
        <fullName evidence="3">Uncharacterized protein</fullName>
    </submittedName>
</protein>
<dbReference type="EMBL" id="CAJNYV010001194">
    <property type="protein sequence ID" value="CAF3409651.1"/>
    <property type="molecule type" value="Genomic_DNA"/>
</dbReference>
<reference evidence="3" key="1">
    <citation type="submission" date="2021-02" db="EMBL/GenBank/DDBJ databases">
        <authorList>
            <person name="Nowell W R."/>
        </authorList>
    </citation>
    <scope>NUCLEOTIDE SEQUENCE</scope>
</reference>
<proteinExistence type="predicted"/>
<organism evidence="3 4">
    <name type="scientific">Rotaria socialis</name>
    <dbReference type="NCBI Taxonomy" id="392032"/>
    <lineage>
        <taxon>Eukaryota</taxon>
        <taxon>Metazoa</taxon>
        <taxon>Spiralia</taxon>
        <taxon>Gnathifera</taxon>
        <taxon>Rotifera</taxon>
        <taxon>Eurotatoria</taxon>
        <taxon>Bdelloidea</taxon>
        <taxon>Philodinida</taxon>
        <taxon>Philodinidae</taxon>
        <taxon>Rotaria</taxon>
    </lineage>
</organism>
<accession>A0A821V0G0</accession>
<name>A0A821V0G0_9BILA</name>
<evidence type="ECO:0000256" key="1">
    <source>
        <dbReference type="SAM" id="MobiDB-lite"/>
    </source>
</evidence>
<comment type="caution">
    <text evidence="3">The sequence shown here is derived from an EMBL/GenBank/DDBJ whole genome shotgun (WGS) entry which is preliminary data.</text>
</comment>
<dbReference type="Proteomes" id="UP000663865">
    <property type="component" value="Unassembled WGS sequence"/>
</dbReference>
<dbReference type="Proteomes" id="UP000663838">
    <property type="component" value="Unassembled WGS sequence"/>
</dbReference>
<sequence>MVMAHNSSKKTTPKNVNDFPPGMAPKMLQMLQTVEQLEETLNPVIAKSHHEMFAKSHTLVISVRIHLKPG</sequence>